<feature type="chain" id="PRO_5029837760" evidence="1">
    <location>
        <begin position="17"/>
        <end position="92"/>
    </location>
</feature>
<accession>A0A7J7KXJ8</accession>
<evidence type="ECO:0000313" key="2">
    <source>
        <dbReference type="EMBL" id="KAF6135100.1"/>
    </source>
</evidence>
<keyword evidence="1" id="KW-0732">Signal</keyword>
<dbReference type="EMBL" id="JACGCM010002813">
    <property type="protein sequence ID" value="KAF6135100.1"/>
    <property type="molecule type" value="Genomic_DNA"/>
</dbReference>
<comment type="caution">
    <text evidence="2">The sequence shown here is derived from an EMBL/GenBank/DDBJ whole genome shotgun (WGS) entry which is preliminary data.</text>
</comment>
<protein>
    <submittedName>
        <fullName evidence="2">Uncharacterized protein</fullName>
    </submittedName>
</protein>
<organism evidence="2 3">
    <name type="scientific">Kingdonia uniflora</name>
    <dbReference type="NCBI Taxonomy" id="39325"/>
    <lineage>
        <taxon>Eukaryota</taxon>
        <taxon>Viridiplantae</taxon>
        <taxon>Streptophyta</taxon>
        <taxon>Embryophyta</taxon>
        <taxon>Tracheophyta</taxon>
        <taxon>Spermatophyta</taxon>
        <taxon>Magnoliopsida</taxon>
        <taxon>Ranunculales</taxon>
        <taxon>Circaeasteraceae</taxon>
        <taxon>Kingdonia</taxon>
    </lineage>
</organism>
<name>A0A7J7KXJ8_9MAGN</name>
<dbReference type="Proteomes" id="UP000541444">
    <property type="component" value="Unassembled WGS sequence"/>
</dbReference>
<reference evidence="2 3" key="1">
    <citation type="journal article" date="2020" name="IScience">
        <title>Genome Sequencing of the Endangered Kingdonia uniflora (Circaeasteraceae, Ranunculales) Reveals Potential Mechanisms of Evolutionary Specialization.</title>
        <authorList>
            <person name="Sun Y."/>
            <person name="Deng T."/>
            <person name="Zhang A."/>
            <person name="Moore M.J."/>
            <person name="Landis J.B."/>
            <person name="Lin N."/>
            <person name="Zhang H."/>
            <person name="Zhang X."/>
            <person name="Huang J."/>
            <person name="Zhang X."/>
            <person name="Sun H."/>
            <person name="Wang H."/>
        </authorList>
    </citation>
    <scope>NUCLEOTIDE SEQUENCE [LARGE SCALE GENOMIC DNA]</scope>
    <source>
        <strain evidence="2">TB1705</strain>
        <tissue evidence="2">Leaf</tissue>
    </source>
</reference>
<proteinExistence type="predicted"/>
<gene>
    <name evidence="2" type="ORF">GIB67_040411</name>
</gene>
<dbReference type="AlphaFoldDB" id="A0A7J7KXJ8"/>
<evidence type="ECO:0000256" key="1">
    <source>
        <dbReference type="SAM" id="SignalP"/>
    </source>
</evidence>
<sequence length="92" mass="10135">MLLLLLGMVLIHKSTQMGTEDDAGFKSVSWEVAFAGFLQVYVCYTNFSSFLCLHVNPYEAESADVDPLHTGEGVGDKDVKMSQTNLCSTHML</sequence>
<feature type="signal peptide" evidence="1">
    <location>
        <begin position="1"/>
        <end position="16"/>
    </location>
</feature>
<feature type="non-terminal residue" evidence="2">
    <location>
        <position position="92"/>
    </location>
</feature>
<keyword evidence="3" id="KW-1185">Reference proteome</keyword>
<evidence type="ECO:0000313" key="3">
    <source>
        <dbReference type="Proteomes" id="UP000541444"/>
    </source>
</evidence>